<feature type="region of interest" description="Disordered" evidence="1">
    <location>
        <begin position="230"/>
        <end position="258"/>
    </location>
</feature>
<accession>A0A1H0YRZ3</accession>
<dbReference type="InterPro" id="IPR006439">
    <property type="entry name" value="HAD-SF_hydro_IA"/>
</dbReference>
<dbReference type="InterPro" id="IPR011951">
    <property type="entry name" value="HAD-SF_hydro_IA_YjjG/PynA"/>
</dbReference>
<dbReference type="PANTHER" id="PTHR47478">
    <property type="match status" value="1"/>
</dbReference>
<dbReference type="GO" id="GO:0008253">
    <property type="term" value="F:5'-nucleotidase activity"/>
    <property type="evidence" value="ECO:0007669"/>
    <property type="project" value="InterPro"/>
</dbReference>
<gene>
    <name evidence="2" type="ORF">SAMN04487752_1120</name>
</gene>
<dbReference type="InterPro" id="IPR052550">
    <property type="entry name" value="Pyrimidine_5'-ntase_YjjG"/>
</dbReference>
<proteinExistence type="predicted"/>
<dbReference type="Proteomes" id="UP000199481">
    <property type="component" value="Unassembled WGS sequence"/>
</dbReference>
<dbReference type="InterPro" id="IPR036412">
    <property type="entry name" value="HAD-like_sf"/>
</dbReference>
<dbReference type="NCBIfam" id="TIGR02254">
    <property type="entry name" value="YjjG_YfnB"/>
    <property type="match status" value="1"/>
</dbReference>
<evidence type="ECO:0000313" key="2">
    <source>
        <dbReference type="EMBL" id="SDQ17944.1"/>
    </source>
</evidence>
<keyword evidence="3" id="KW-1185">Reference proteome</keyword>
<dbReference type="NCBIfam" id="TIGR01549">
    <property type="entry name" value="HAD-SF-IA-v1"/>
    <property type="match status" value="1"/>
</dbReference>
<dbReference type="InterPro" id="IPR023198">
    <property type="entry name" value="PGP-like_dom2"/>
</dbReference>
<dbReference type="SUPFAM" id="SSF56784">
    <property type="entry name" value="HAD-like"/>
    <property type="match status" value="1"/>
</dbReference>
<dbReference type="SFLD" id="SFLDG01129">
    <property type="entry name" value="C1.5:_HAD__Beta-PGM__Phosphata"/>
    <property type="match status" value="1"/>
</dbReference>
<dbReference type="EMBL" id="FNJW01000008">
    <property type="protein sequence ID" value="SDQ17944.1"/>
    <property type="molecule type" value="Genomic_DNA"/>
</dbReference>
<evidence type="ECO:0000313" key="3">
    <source>
        <dbReference type="Proteomes" id="UP000199481"/>
    </source>
</evidence>
<name>A0A1H0YRZ3_9LACT</name>
<reference evidence="3" key="1">
    <citation type="submission" date="2016-10" db="EMBL/GenBank/DDBJ databases">
        <authorList>
            <person name="Varghese N."/>
            <person name="Submissions S."/>
        </authorList>
    </citation>
    <scope>NUCLEOTIDE SEQUENCE [LARGE SCALE GENOMIC DNA]</scope>
    <source>
        <strain evidence="3">MPL-11</strain>
    </source>
</reference>
<dbReference type="CDD" id="cd04305">
    <property type="entry name" value="HAD_Neu5Ac-Pase_like"/>
    <property type="match status" value="1"/>
</dbReference>
<dbReference type="Pfam" id="PF13419">
    <property type="entry name" value="HAD_2"/>
    <property type="match status" value="1"/>
</dbReference>
<evidence type="ECO:0000256" key="1">
    <source>
        <dbReference type="SAM" id="MobiDB-lite"/>
    </source>
</evidence>
<dbReference type="Gene3D" id="1.10.150.240">
    <property type="entry name" value="Putative phosphatase, domain 2"/>
    <property type="match status" value="1"/>
</dbReference>
<dbReference type="SFLD" id="SFLDG01135">
    <property type="entry name" value="C1.5.6:_HAD__Beta-PGM__Phospha"/>
    <property type="match status" value="1"/>
</dbReference>
<dbReference type="PANTHER" id="PTHR47478:SF1">
    <property type="entry name" value="PYRIMIDINE 5'-NUCLEOTIDASE YJJG"/>
    <property type="match status" value="1"/>
</dbReference>
<protein>
    <submittedName>
        <fullName evidence="2">2-haloacid dehalogenase</fullName>
    </submittedName>
</protein>
<dbReference type="OrthoDB" id="9802350at2"/>
<sequence length="258" mass="29482">MKSYQTLLFDVDDTLLDFKAAENYALQKLFSEHNVVLTDDIKQFYQEMNQKLWSSFEKGELEREELLHTRFSILFKKIGLTLDGVHLDNLYREYLEESAVLIDGATSLLQKLAKQYDLYVVTNGVARTQFIRLNNSNLSTYFKDIFVSEEIGYQKPMKEFFNHVFEKIPHCSADKTLIIGDSLTSDIQGGINAGIDTCWFNPKGPINTTLLPTYEINRLQTLENLLLTPNSPVETPNSPVETPNSPVETPNTHSVLTF</sequence>
<dbReference type="InterPro" id="IPR041492">
    <property type="entry name" value="HAD_2"/>
</dbReference>
<organism evidence="2 3">
    <name type="scientific">Carnobacterium viridans</name>
    <dbReference type="NCBI Taxonomy" id="174587"/>
    <lineage>
        <taxon>Bacteria</taxon>
        <taxon>Bacillati</taxon>
        <taxon>Bacillota</taxon>
        <taxon>Bacilli</taxon>
        <taxon>Lactobacillales</taxon>
        <taxon>Carnobacteriaceae</taxon>
        <taxon>Carnobacterium</taxon>
    </lineage>
</organism>
<dbReference type="RefSeq" id="WP_089975970.1">
    <property type="nucleotide sequence ID" value="NZ_CP084916.1"/>
</dbReference>
<dbReference type="SFLD" id="SFLDS00003">
    <property type="entry name" value="Haloacid_Dehalogenase"/>
    <property type="match status" value="1"/>
</dbReference>
<dbReference type="InterPro" id="IPR023214">
    <property type="entry name" value="HAD_sf"/>
</dbReference>
<dbReference type="Gene3D" id="3.40.50.1000">
    <property type="entry name" value="HAD superfamily/HAD-like"/>
    <property type="match status" value="1"/>
</dbReference>
<dbReference type="AlphaFoldDB" id="A0A1H0YRZ3"/>